<name>E1YKC2_9BACT</name>
<feature type="region of interest" description="Disordered" evidence="1">
    <location>
        <begin position="1"/>
        <end position="20"/>
    </location>
</feature>
<dbReference type="EMBL" id="FR695877">
    <property type="protein sequence ID" value="CBX30555.1"/>
    <property type="molecule type" value="Genomic_DNA"/>
</dbReference>
<reference evidence="2" key="1">
    <citation type="journal article" date="2011" name="Environ. Microbiol.">
        <title>Genomic insights into the metabolic potential of the polycyclic aromatic hydrocarbon degrading sulfate-reducing Deltaproteobacterium N47.</title>
        <authorList>
            <person name="Bergmann F."/>
            <person name="Selesi D."/>
            <person name="Weinmaier T."/>
            <person name="Tischler P."/>
            <person name="Rattei T."/>
            <person name="Meckenstock R.U."/>
        </authorList>
    </citation>
    <scope>NUCLEOTIDE SEQUENCE</scope>
</reference>
<gene>
    <name evidence="2" type="ORF">N47_E40670</name>
</gene>
<organism evidence="2">
    <name type="scientific">uncultured Desulfobacterium sp</name>
    <dbReference type="NCBI Taxonomy" id="201089"/>
    <lineage>
        <taxon>Bacteria</taxon>
        <taxon>Pseudomonadati</taxon>
        <taxon>Thermodesulfobacteriota</taxon>
        <taxon>Desulfobacteria</taxon>
        <taxon>Desulfobacterales</taxon>
        <taxon>Desulfobacteriaceae</taxon>
        <taxon>Desulfobacterium</taxon>
        <taxon>environmental samples</taxon>
    </lineage>
</organism>
<protein>
    <submittedName>
        <fullName evidence="2">Uncharacterized protein</fullName>
    </submittedName>
</protein>
<evidence type="ECO:0000256" key="1">
    <source>
        <dbReference type="SAM" id="MobiDB-lite"/>
    </source>
</evidence>
<evidence type="ECO:0000313" key="2">
    <source>
        <dbReference type="EMBL" id="CBX30555.1"/>
    </source>
</evidence>
<accession>E1YKC2</accession>
<sequence>MNGISWANIGVNKDTRKNRRAPVTPGVIKQKIHNKGKPKCSKRLYALIVIRY</sequence>
<proteinExistence type="predicted"/>
<dbReference type="AlphaFoldDB" id="E1YKC2"/>